<comment type="similarity">
    <text evidence="1">Belongs to the Gfa family.</text>
</comment>
<sequence length="133" mass="14301">MYTASCLCGAIALEIDAAIDAVQLCHCRECQKAQGGAFVAVAPVPRDALRLVRGADQLASYSASPGKRRVFCRDCGSPVYSERLDAPQTVRLRVGLIDGPLAAPVDGHAFTREQVCWFHIGDDAPRHEGPRPV</sequence>
<keyword evidence="3" id="KW-0862">Zinc</keyword>
<dbReference type="SUPFAM" id="SSF51316">
    <property type="entry name" value="Mss4-like"/>
    <property type="match status" value="1"/>
</dbReference>
<evidence type="ECO:0000256" key="3">
    <source>
        <dbReference type="ARBA" id="ARBA00022833"/>
    </source>
</evidence>
<evidence type="ECO:0000259" key="5">
    <source>
        <dbReference type="PROSITE" id="PS51891"/>
    </source>
</evidence>
<feature type="domain" description="CENP-V/GFA" evidence="5">
    <location>
        <begin position="2"/>
        <end position="111"/>
    </location>
</feature>
<evidence type="ECO:0000256" key="1">
    <source>
        <dbReference type="ARBA" id="ARBA00005495"/>
    </source>
</evidence>
<protein>
    <submittedName>
        <fullName evidence="6">Aldehyde-activating protein</fullName>
    </submittedName>
</protein>
<dbReference type="AlphaFoldDB" id="A0A1Y0ELC6"/>
<dbReference type="KEGG" id="cser:CCO03_05585"/>
<dbReference type="OrthoDB" id="327703at2"/>
<dbReference type="EMBL" id="CP021455">
    <property type="protein sequence ID" value="ARU04218.1"/>
    <property type="molecule type" value="Genomic_DNA"/>
</dbReference>
<dbReference type="Proteomes" id="UP000196138">
    <property type="component" value="Chromosome"/>
</dbReference>
<dbReference type="Gene3D" id="3.90.1590.10">
    <property type="entry name" value="glutathione-dependent formaldehyde- activating enzyme (gfa)"/>
    <property type="match status" value="1"/>
</dbReference>
<dbReference type="GO" id="GO:0046872">
    <property type="term" value="F:metal ion binding"/>
    <property type="evidence" value="ECO:0007669"/>
    <property type="project" value="UniProtKB-KW"/>
</dbReference>
<organism evidence="6 7">
    <name type="scientific">Comamonas serinivorans</name>
    <dbReference type="NCBI Taxonomy" id="1082851"/>
    <lineage>
        <taxon>Bacteria</taxon>
        <taxon>Pseudomonadati</taxon>
        <taxon>Pseudomonadota</taxon>
        <taxon>Betaproteobacteria</taxon>
        <taxon>Burkholderiales</taxon>
        <taxon>Comamonadaceae</taxon>
        <taxon>Comamonas</taxon>
    </lineage>
</organism>
<evidence type="ECO:0000313" key="7">
    <source>
        <dbReference type="Proteomes" id="UP000196138"/>
    </source>
</evidence>
<evidence type="ECO:0000256" key="2">
    <source>
        <dbReference type="ARBA" id="ARBA00022723"/>
    </source>
</evidence>
<evidence type="ECO:0000256" key="4">
    <source>
        <dbReference type="ARBA" id="ARBA00023239"/>
    </source>
</evidence>
<dbReference type="InterPro" id="IPR006913">
    <property type="entry name" value="CENP-V/GFA"/>
</dbReference>
<keyword evidence="2" id="KW-0479">Metal-binding</keyword>
<dbReference type="RefSeq" id="WP_087278341.1">
    <property type="nucleotide sequence ID" value="NZ_CP021455.1"/>
</dbReference>
<dbReference type="GO" id="GO:0016846">
    <property type="term" value="F:carbon-sulfur lyase activity"/>
    <property type="evidence" value="ECO:0007669"/>
    <property type="project" value="InterPro"/>
</dbReference>
<dbReference type="PROSITE" id="PS51891">
    <property type="entry name" value="CENP_V_GFA"/>
    <property type="match status" value="1"/>
</dbReference>
<dbReference type="Pfam" id="PF04828">
    <property type="entry name" value="GFA"/>
    <property type="match status" value="1"/>
</dbReference>
<name>A0A1Y0ELC6_9BURK</name>
<gene>
    <name evidence="6" type="ORF">CCO03_05585</name>
</gene>
<reference evidence="6 7" key="1">
    <citation type="submission" date="2017-05" db="EMBL/GenBank/DDBJ databases">
        <authorList>
            <person name="Song R."/>
            <person name="Chenine A.L."/>
            <person name="Ruprecht R.M."/>
        </authorList>
    </citation>
    <scope>NUCLEOTIDE SEQUENCE [LARGE SCALE GENOMIC DNA]</scope>
    <source>
        <strain evidence="6 7">DSM 26136</strain>
    </source>
</reference>
<accession>A0A1Y0ELC6</accession>
<dbReference type="PANTHER" id="PTHR33337:SF40">
    <property type="entry name" value="CENP-V_GFA DOMAIN-CONTAINING PROTEIN-RELATED"/>
    <property type="match status" value="1"/>
</dbReference>
<dbReference type="InterPro" id="IPR011057">
    <property type="entry name" value="Mss4-like_sf"/>
</dbReference>
<keyword evidence="4" id="KW-0456">Lyase</keyword>
<keyword evidence="7" id="KW-1185">Reference proteome</keyword>
<proteinExistence type="inferred from homology"/>
<evidence type="ECO:0000313" key="6">
    <source>
        <dbReference type="EMBL" id="ARU04218.1"/>
    </source>
</evidence>
<dbReference type="PANTHER" id="PTHR33337">
    <property type="entry name" value="GFA DOMAIN-CONTAINING PROTEIN"/>
    <property type="match status" value="1"/>
</dbReference>